<evidence type="ECO:0000313" key="2">
    <source>
        <dbReference type="Proteomes" id="UP000324800"/>
    </source>
</evidence>
<dbReference type="AlphaFoldDB" id="A0A5J4QH69"/>
<dbReference type="Proteomes" id="UP000324800">
    <property type="component" value="Unassembled WGS sequence"/>
</dbReference>
<gene>
    <name evidence="1" type="ORF">EZS28_054623</name>
</gene>
<reference evidence="1 2" key="1">
    <citation type="submission" date="2019-03" db="EMBL/GenBank/DDBJ databases">
        <title>Single cell metagenomics reveals metabolic interactions within the superorganism composed of flagellate Streblomastix strix and complex community of Bacteroidetes bacteria on its surface.</title>
        <authorList>
            <person name="Treitli S.C."/>
            <person name="Kolisko M."/>
            <person name="Husnik F."/>
            <person name="Keeling P."/>
            <person name="Hampl V."/>
        </authorList>
    </citation>
    <scope>NUCLEOTIDE SEQUENCE [LARGE SCALE GENOMIC DNA]</scope>
    <source>
        <strain evidence="1">ST1C</strain>
    </source>
</reference>
<comment type="caution">
    <text evidence="1">The sequence shown here is derived from an EMBL/GenBank/DDBJ whole genome shotgun (WGS) entry which is preliminary data.</text>
</comment>
<feature type="non-terminal residue" evidence="1">
    <location>
        <position position="225"/>
    </location>
</feature>
<sequence length="225" mass="24944">GSINKSLVVAKTYTDTEVGKEATRAKAEELVFTKQFETVFGNESTKNSLKKTLRDAKTYADDVVVKHEEKTKEELDAIKKSVQDETKRATLSAINSSGISFEVTQNSDGTKVTGDINLVQDSANILLMKNSGLYASVNLSYNEIQNKLVFNNGLEEQVIKLSNLSILDSASYDRDKEALVLVFTKQFETVFGNESTKNSLKKTLRDAKTYADGTKDTLEISFKDL</sequence>
<protein>
    <submittedName>
        <fullName evidence="1">Uncharacterized protein</fullName>
    </submittedName>
</protein>
<accession>A0A5J4QH69</accession>
<proteinExistence type="predicted"/>
<dbReference type="EMBL" id="SNRW01045394">
    <property type="protein sequence ID" value="KAA6320925.1"/>
    <property type="molecule type" value="Genomic_DNA"/>
</dbReference>
<name>A0A5J4QH69_9EUKA</name>
<evidence type="ECO:0000313" key="1">
    <source>
        <dbReference type="EMBL" id="KAA6320925.1"/>
    </source>
</evidence>
<feature type="non-terminal residue" evidence="1">
    <location>
        <position position="1"/>
    </location>
</feature>
<organism evidence="1 2">
    <name type="scientific">Streblomastix strix</name>
    <dbReference type="NCBI Taxonomy" id="222440"/>
    <lineage>
        <taxon>Eukaryota</taxon>
        <taxon>Metamonada</taxon>
        <taxon>Preaxostyla</taxon>
        <taxon>Oxymonadida</taxon>
        <taxon>Streblomastigidae</taxon>
        <taxon>Streblomastix</taxon>
    </lineage>
</organism>